<evidence type="ECO:0000256" key="3">
    <source>
        <dbReference type="ARBA" id="ARBA00022944"/>
    </source>
</evidence>
<evidence type="ECO:0000256" key="5">
    <source>
        <dbReference type="HAMAP-Rule" id="MF_02070"/>
    </source>
</evidence>
<keyword evidence="2 5" id="KW-0808">Transferase</keyword>
<dbReference type="InterPro" id="IPR004629">
    <property type="entry name" value="WecG_TagA_CpsF"/>
</dbReference>
<comment type="similarity">
    <text evidence="5">Belongs to the glycosyltransferase 26 family. TagA/TarA subfamily.</text>
</comment>
<reference evidence="6 7" key="1">
    <citation type="submission" date="2018-06" db="EMBL/GenBank/DDBJ databases">
        <title>Genomic Encyclopedia of Type Strains, Phase I: the one thousand microbial genomes (KMG-I) project.</title>
        <authorList>
            <person name="Kyrpides N."/>
        </authorList>
    </citation>
    <scope>NUCLEOTIDE SEQUENCE [LARGE SCALE GENOMIC DNA]</scope>
    <source>
        <strain evidence="6 7">DSM 19573</strain>
    </source>
</reference>
<dbReference type="Pfam" id="PF03808">
    <property type="entry name" value="Glyco_tran_WecG"/>
    <property type="match status" value="1"/>
</dbReference>
<evidence type="ECO:0000256" key="4">
    <source>
        <dbReference type="ARBA" id="ARBA00023316"/>
    </source>
</evidence>
<dbReference type="PANTHER" id="PTHR34136">
    <property type="match status" value="1"/>
</dbReference>
<dbReference type="RefSeq" id="WP_110461574.1">
    <property type="nucleotide sequence ID" value="NZ_QKMR01000007.1"/>
</dbReference>
<evidence type="ECO:0000313" key="7">
    <source>
        <dbReference type="Proteomes" id="UP000248132"/>
    </source>
</evidence>
<comment type="catalytic activity">
    <reaction evidence="5">
        <text>UDP-N-acetyl-alpha-D-mannosamine + N-acetyl-alpha-D-glucosaminyl-di-trans,octa-cis-undecaprenyl diphosphate = N-acetyl-beta-D-mannosaminyl-(1-&gt;4)-N-acetyl-alpha-D-glucosaminyl di-trans,octa-cis-undecaprenyl diphosphate + UDP + H(+)</text>
        <dbReference type="Rhea" id="RHEA:16053"/>
        <dbReference type="ChEBI" id="CHEBI:15378"/>
        <dbReference type="ChEBI" id="CHEBI:58223"/>
        <dbReference type="ChEBI" id="CHEBI:62959"/>
        <dbReference type="ChEBI" id="CHEBI:68623"/>
        <dbReference type="ChEBI" id="CHEBI:132210"/>
        <dbReference type="EC" id="2.4.1.187"/>
    </reaction>
</comment>
<evidence type="ECO:0000256" key="2">
    <source>
        <dbReference type="ARBA" id="ARBA00022679"/>
    </source>
</evidence>
<organism evidence="6 7">
    <name type="scientific">Ruminiclostridium sufflavum DSM 19573</name>
    <dbReference type="NCBI Taxonomy" id="1121337"/>
    <lineage>
        <taxon>Bacteria</taxon>
        <taxon>Bacillati</taxon>
        <taxon>Bacillota</taxon>
        <taxon>Clostridia</taxon>
        <taxon>Eubacteriales</taxon>
        <taxon>Oscillospiraceae</taxon>
        <taxon>Ruminiclostridium</taxon>
    </lineage>
</organism>
<protein>
    <recommendedName>
        <fullName evidence="5">N-acetylglucosaminyldiphosphoundecaprenol N-acetyl-beta-D-mannosaminyltransferase</fullName>
        <ecNumber evidence="5">2.4.1.187</ecNumber>
    </recommendedName>
    <alternativeName>
        <fullName evidence="5">N-acetylmannosaminyltransferase</fullName>
    </alternativeName>
    <alternativeName>
        <fullName evidence="5">UDP-N-acetylmannosamine transferase</fullName>
    </alternativeName>
    <alternativeName>
        <fullName evidence="5">UDP-N-acetylmannosamine:N-acetylglucosaminyl pyrophosphorylundecaprenol N-acetylmannosaminyltransferase</fullName>
    </alternativeName>
</protein>
<dbReference type="InterPro" id="IPR034714">
    <property type="entry name" value="TagA_TarA"/>
</dbReference>
<comment type="function">
    <text evidence="5">Catalyzes the conversion of GlcNAc-PP-undecaprenol into ManNAc-GlcNAc-PP-undecaprenol, the first committed lipid intermediate in the de novo synthesis of teichoic acid.</text>
</comment>
<dbReference type="EMBL" id="QKMR01000007">
    <property type="protein sequence ID" value="PYG88192.1"/>
    <property type="molecule type" value="Genomic_DNA"/>
</dbReference>
<keyword evidence="7" id="KW-1185">Reference proteome</keyword>
<comment type="caution">
    <text evidence="6">The sequence shown here is derived from an EMBL/GenBank/DDBJ whole genome shotgun (WGS) entry which is preliminary data.</text>
</comment>
<dbReference type="PANTHER" id="PTHR34136:SF1">
    <property type="entry name" value="UDP-N-ACETYL-D-MANNOSAMINURONIC ACID TRANSFERASE"/>
    <property type="match status" value="1"/>
</dbReference>
<dbReference type="GO" id="GO:0019350">
    <property type="term" value="P:teichoic acid biosynthetic process"/>
    <property type="evidence" value="ECO:0007669"/>
    <property type="project" value="UniProtKB-UniRule"/>
</dbReference>
<name>A0A318XQM8_9FIRM</name>
<keyword evidence="1 5" id="KW-0328">Glycosyltransferase</keyword>
<dbReference type="AlphaFoldDB" id="A0A318XQM8"/>
<accession>A0A318XQM8</accession>
<dbReference type="Proteomes" id="UP000248132">
    <property type="component" value="Unassembled WGS sequence"/>
</dbReference>
<dbReference type="GO" id="GO:0071555">
    <property type="term" value="P:cell wall organization"/>
    <property type="evidence" value="ECO:0007669"/>
    <property type="project" value="UniProtKB-KW"/>
</dbReference>
<evidence type="ECO:0000313" key="6">
    <source>
        <dbReference type="EMBL" id="PYG88192.1"/>
    </source>
</evidence>
<dbReference type="OrthoDB" id="9771846at2"/>
<dbReference type="UniPathway" id="UPA00632"/>
<dbReference type="HAMAP" id="MF_02070">
    <property type="entry name" value="TagA_TarA"/>
    <property type="match status" value="1"/>
</dbReference>
<keyword evidence="4 5" id="KW-0961">Cell wall biogenesis/degradation</keyword>
<evidence type="ECO:0000256" key="1">
    <source>
        <dbReference type="ARBA" id="ARBA00022676"/>
    </source>
</evidence>
<dbReference type="GO" id="GO:0047244">
    <property type="term" value="F:N-acetylglucosaminyldiphosphoundecaprenol N-acetyl-beta-D-mannosaminyltransferase activity"/>
    <property type="evidence" value="ECO:0007669"/>
    <property type="project" value="UniProtKB-UniRule"/>
</dbReference>
<gene>
    <name evidence="6" type="ORF">LY28_01528</name>
</gene>
<keyword evidence="3 5" id="KW-0777">Teichoic acid biosynthesis</keyword>
<sequence length="247" mass="27694">MRKIVNIAGINIDDITMEQAVKKIYHFISSDKSHAIYTPNSEIMMDGISDSQMRQVLNTADMLVADGAGVVLASKILGKAVRQKVSGVDLAKNLLKSSSKKPIRFFLFGGKPGIAEKAQANIICDYPYADVVGTRNGYFSEEDTEKIIEEINNSSAEVLFVCLGAPKQELWIHENKDKLKAKVCMGVGGTLDVLAGNVKLAPDFFRNHGLEWLYRLYKEPRRFKRMLKLPKFILYVIGIRLKLIKIK</sequence>
<dbReference type="NCBIfam" id="TIGR00696">
    <property type="entry name" value="wecG_tagA_cpsF"/>
    <property type="match status" value="1"/>
</dbReference>
<dbReference type="EC" id="2.4.1.187" evidence="5"/>
<dbReference type="CDD" id="cd06533">
    <property type="entry name" value="Glyco_transf_WecG_TagA"/>
    <property type="match status" value="1"/>
</dbReference>
<comment type="pathway">
    <text evidence="5">Cell wall biogenesis; teichoic acid biosynthesis.</text>
</comment>
<proteinExistence type="inferred from homology"/>